<dbReference type="EMBL" id="HBGK01047161">
    <property type="protein sequence ID" value="CAD9306883.1"/>
    <property type="molecule type" value="Transcribed_RNA"/>
</dbReference>
<proteinExistence type="predicted"/>
<evidence type="ECO:0000313" key="1">
    <source>
        <dbReference type="EMBL" id="CAD9306883.1"/>
    </source>
</evidence>
<sequence>MDDGKETFWAVRILRTSIEDGYGGKNLSIVLRFIADALEKLDSWRGQSRVQYKIPMPLEAQDDVKAVAQYCGENVTIIEEASGSTFVYKEYSYHLRQACDFSDFMLPLFVIEETDQRQPPPNELLTKLGTVYTEWKVHEGPFGSSVLRYPFIEGSCDSPSVTGWLEILLLIQKMHEIDFVHGDLLPRNVIFDTAGRGYVIDFDLSRKAGDKDVRGYNHLDFREFRHDGAKAGEEMTKDHDLHSLREMSNFFFELEQSTIRDLNLGGLIEFFRAVVSKPGLGWVGLGELNDEASGSPMRRGF</sequence>
<dbReference type="PANTHER" id="PTHR15853:SF0">
    <property type="entry name" value="THIOREDOXIN-RELATED TRANSMEMBRANE PROTEIN 2"/>
    <property type="match status" value="1"/>
</dbReference>
<organism evidence="1">
    <name type="scientific">Grammatophora oceanica</name>
    <dbReference type="NCBI Taxonomy" id="210454"/>
    <lineage>
        <taxon>Eukaryota</taxon>
        <taxon>Sar</taxon>
        <taxon>Stramenopiles</taxon>
        <taxon>Ochrophyta</taxon>
        <taxon>Bacillariophyta</taxon>
        <taxon>Fragilariophyceae</taxon>
        <taxon>Fragilariophycidae</taxon>
        <taxon>Rhabdonematales</taxon>
        <taxon>Grammatophoraceae</taxon>
        <taxon>Grammatophora</taxon>
    </lineage>
</organism>
<accession>A0A7S1YI40</accession>
<protein>
    <recommendedName>
        <fullName evidence="2">Protein kinase domain-containing protein</fullName>
    </recommendedName>
</protein>
<dbReference type="PANTHER" id="PTHR15853">
    <property type="entry name" value="THIOREDOXIN-RELATED"/>
    <property type="match status" value="1"/>
</dbReference>
<dbReference type="InterPro" id="IPR039101">
    <property type="entry name" value="TMX2"/>
</dbReference>
<dbReference type="GO" id="GO:0015036">
    <property type="term" value="F:disulfide oxidoreductase activity"/>
    <property type="evidence" value="ECO:0007669"/>
    <property type="project" value="TreeGrafter"/>
</dbReference>
<evidence type="ECO:0008006" key="2">
    <source>
        <dbReference type="Google" id="ProtNLM"/>
    </source>
</evidence>
<dbReference type="Pfam" id="PF06293">
    <property type="entry name" value="Kdo"/>
    <property type="match status" value="1"/>
</dbReference>
<dbReference type="SUPFAM" id="SSF56112">
    <property type="entry name" value="Protein kinase-like (PK-like)"/>
    <property type="match status" value="1"/>
</dbReference>
<dbReference type="InterPro" id="IPR011009">
    <property type="entry name" value="Kinase-like_dom_sf"/>
</dbReference>
<reference evidence="1" key="1">
    <citation type="submission" date="2021-01" db="EMBL/GenBank/DDBJ databases">
        <authorList>
            <person name="Corre E."/>
            <person name="Pelletier E."/>
            <person name="Niang G."/>
            <person name="Scheremetjew M."/>
            <person name="Finn R."/>
            <person name="Kale V."/>
            <person name="Holt S."/>
            <person name="Cochrane G."/>
            <person name="Meng A."/>
            <person name="Brown T."/>
            <person name="Cohen L."/>
        </authorList>
    </citation>
    <scope>NUCLEOTIDE SEQUENCE</scope>
    <source>
        <strain evidence="1">CCMP 410</strain>
    </source>
</reference>
<gene>
    <name evidence="1" type="ORF">GOCE00092_LOCUS24767</name>
</gene>
<name>A0A7S1YI40_9STRA</name>
<dbReference type="Gene3D" id="1.10.510.10">
    <property type="entry name" value="Transferase(Phosphotransferase) domain 1"/>
    <property type="match status" value="1"/>
</dbReference>
<dbReference type="AlphaFoldDB" id="A0A7S1YI40"/>